<dbReference type="Pfam" id="PF00701">
    <property type="entry name" value="DHDPS"/>
    <property type="match status" value="1"/>
</dbReference>
<keyword evidence="3" id="KW-1185">Reference proteome</keyword>
<dbReference type="SUPFAM" id="SSF51569">
    <property type="entry name" value="Aldolase"/>
    <property type="match status" value="1"/>
</dbReference>
<evidence type="ECO:0000313" key="2">
    <source>
        <dbReference type="EMBL" id="SCD21864.1"/>
    </source>
</evidence>
<dbReference type="Gene3D" id="3.20.20.70">
    <property type="entry name" value="Aldolase class I"/>
    <property type="match status" value="1"/>
</dbReference>
<gene>
    <name evidence="2" type="ORF">PSM36_3075</name>
</gene>
<evidence type="ECO:0000256" key="1">
    <source>
        <dbReference type="ARBA" id="ARBA00023239"/>
    </source>
</evidence>
<dbReference type="PANTHER" id="PTHR12128:SF51">
    <property type="entry name" value="BLL4205 PROTEIN"/>
    <property type="match status" value="1"/>
</dbReference>
<proteinExistence type="predicted"/>
<dbReference type="AlphaFoldDB" id="A0A1R3TE12"/>
<keyword evidence="1 2" id="KW-0456">Lyase</keyword>
<sequence length="353" mass="39753">MNATINPEVLKRLRGGGFIPAHPLALHEDLTIDEETQRRLTRYYISCGVDGIAIGVHTTQFEIRDPEYNYYEKVLEIAADEIKKVNPDTSFIKVAGICGPTPQAVKEARIAKSLGYDLGLLSMGGLSSLSEKELIGRAKAVAQVIPVFGFYLQPSVGGRIFSYSFWKEFCDIDNVYAIKTAPFNRYHTLEVVRAICNSRRDKEISLYTGNDDNIVLDLITPYRIHTGDRLVEKKFVGGLLGHYAVWTKKSIGLFRHIRDGLQSDTLNYEEILKVAVEVTDMNAAIFDVPNNFKGSIAGIHEVLRRQGLLKGIWCLSPKEKLSEGQADEIGRVISQYEKWTDDEYVKEFIANDR</sequence>
<evidence type="ECO:0000313" key="3">
    <source>
        <dbReference type="Proteomes" id="UP000187464"/>
    </source>
</evidence>
<dbReference type="RefSeq" id="WP_154671044.1">
    <property type="nucleotide sequence ID" value="NZ_LT605205.1"/>
</dbReference>
<dbReference type="GO" id="GO:0008840">
    <property type="term" value="F:4-hydroxy-tetrahydrodipicolinate synthase activity"/>
    <property type="evidence" value="ECO:0007669"/>
    <property type="project" value="TreeGrafter"/>
</dbReference>
<organism evidence="2 3">
    <name type="scientific">Proteiniphilum saccharofermentans</name>
    <dbReference type="NCBI Taxonomy" id="1642647"/>
    <lineage>
        <taxon>Bacteria</taxon>
        <taxon>Pseudomonadati</taxon>
        <taxon>Bacteroidota</taxon>
        <taxon>Bacteroidia</taxon>
        <taxon>Bacteroidales</taxon>
        <taxon>Dysgonomonadaceae</taxon>
        <taxon>Proteiniphilum</taxon>
    </lineage>
</organism>
<dbReference type="CDD" id="cd00408">
    <property type="entry name" value="DHDPS-like"/>
    <property type="match status" value="1"/>
</dbReference>
<dbReference type="InterPro" id="IPR013785">
    <property type="entry name" value="Aldolase_TIM"/>
</dbReference>
<dbReference type="PANTHER" id="PTHR12128">
    <property type="entry name" value="DIHYDRODIPICOLINATE SYNTHASE"/>
    <property type="match status" value="1"/>
</dbReference>
<accession>A0A1R3TE12</accession>
<dbReference type="Proteomes" id="UP000187464">
    <property type="component" value="Chromosome I"/>
</dbReference>
<dbReference type="SMART" id="SM01130">
    <property type="entry name" value="DHDPS"/>
    <property type="match status" value="1"/>
</dbReference>
<name>A0A1R3TE12_9BACT</name>
<dbReference type="InterPro" id="IPR002220">
    <property type="entry name" value="DapA-like"/>
</dbReference>
<protein>
    <submittedName>
        <fullName evidence="2">Dihydrodipicolinate synthase/N-acetylneuraminate lyase</fullName>
    </submittedName>
</protein>
<reference evidence="2 3" key="1">
    <citation type="submission" date="2016-08" db="EMBL/GenBank/DDBJ databases">
        <authorList>
            <person name="Seilhamer J.J."/>
        </authorList>
    </citation>
    <scope>NUCLEOTIDE SEQUENCE [LARGE SCALE GENOMIC DNA]</scope>
    <source>
        <strain evidence="2">M3/6</strain>
    </source>
</reference>
<dbReference type="EMBL" id="LT605205">
    <property type="protein sequence ID" value="SCD21864.1"/>
    <property type="molecule type" value="Genomic_DNA"/>
</dbReference>
<dbReference type="STRING" id="1642647.PSM36_3075"/>
<dbReference type="KEGG" id="psac:PSM36_3075"/>